<dbReference type="InterPro" id="IPR027463">
    <property type="entry name" value="AcrB_DN_DC_subdom"/>
</dbReference>
<dbReference type="FunFam" id="3.30.70.1430:FF:000001">
    <property type="entry name" value="Efflux pump membrane transporter"/>
    <property type="match status" value="1"/>
</dbReference>
<dbReference type="SUPFAM" id="SSF82693">
    <property type="entry name" value="Multidrug efflux transporter AcrB pore domain, PN1, PN2, PC1 and PC2 subdomains"/>
    <property type="match status" value="4"/>
</dbReference>
<evidence type="ECO:0000256" key="3">
    <source>
        <dbReference type="ARBA" id="ARBA00022475"/>
    </source>
</evidence>
<keyword evidence="2" id="KW-0813">Transport</keyword>
<dbReference type="GO" id="GO:0042910">
    <property type="term" value="F:xenobiotic transmembrane transporter activity"/>
    <property type="evidence" value="ECO:0007669"/>
    <property type="project" value="TreeGrafter"/>
</dbReference>
<feature type="transmembrane region" description="Helical" evidence="9">
    <location>
        <begin position="993"/>
        <end position="1019"/>
    </location>
</feature>
<dbReference type="GO" id="GO:0005886">
    <property type="term" value="C:plasma membrane"/>
    <property type="evidence" value="ECO:0007669"/>
    <property type="project" value="UniProtKB-SubCell"/>
</dbReference>
<dbReference type="Gene3D" id="3.30.2090.10">
    <property type="entry name" value="Multidrug efflux transporter AcrB TolC docking domain, DN and DC subdomains"/>
    <property type="match status" value="2"/>
</dbReference>
<dbReference type="Proteomes" id="UP000466024">
    <property type="component" value="Unassembled WGS sequence"/>
</dbReference>
<dbReference type="SUPFAM" id="SSF82866">
    <property type="entry name" value="Multidrug efflux transporter AcrB transmembrane domain"/>
    <property type="match status" value="2"/>
</dbReference>
<dbReference type="PANTHER" id="PTHR32063">
    <property type="match status" value="1"/>
</dbReference>
<feature type="transmembrane region" description="Helical" evidence="9">
    <location>
        <begin position="360"/>
        <end position="381"/>
    </location>
</feature>
<feature type="compositionally biased region" description="Basic and acidic residues" evidence="8">
    <location>
        <begin position="1031"/>
        <end position="1052"/>
    </location>
</feature>
<evidence type="ECO:0000256" key="5">
    <source>
        <dbReference type="ARBA" id="ARBA00022692"/>
    </source>
</evidence>
<evidence type="ECO:0000256" key="2">
    <source>
        <dbReference type="ARBA" id="ARBA00022448"/>
    </source>
</evidence>
<keyword evidence="3" id="KW-1003">Cell membrane</keyword>
<keyword evidence="5 9" id="KW-0812">Transmembrane</keyword>
<dbReference type="Gene3D" id="1.20.1640.10">
    <property type="entry name" value="Multidrug efflux transporter AcrB transmembrane domain"/>
    <property type="match status" value="2"/>
</dbReference>
<evidence type="ECO:0000256" key="7">
    <source>
        <dbReference type="ARBA" id="ARBA00023136"/>
    </source>
</evidence>
<keyword evidence="7 9" id="KW-0472">Membrane</keyword>
<feature type="transmembrane region" description="Helical" evidence="9">
    <location>
        <begin position="334"/>
        <end position="353"/>
    </location>
</feature>
<dbReference type="InterPro" id="IPR001036">
    <property type="entry name" value="Acrflvin-R"/>
</dbReference>
<dbReference type="SUPFAM" id="SSF82714">
    <property type="entry name" value="Multidrug efflux transporter AcrB TolC docking domain, DN and DC subdomains"/>
    <property type="match status" value="2"/>
</dbReference>
<comment type="subcellular location">
    <subcellularLocation>
        <location evidence="1">Cell inner membrane</location>
        <topology evidence="1">Multi-pass membrane protein</topology>
    </subcellularLocation>
</comment>
<feature type="transmembrane region" description="Helical" evidence="9">
    <location>
        <begin position="537"/>
        <end position="555"/>
    </location>
</feature>
<feature type="transmembrane region" description="Helical" evidence="9">
    <location>
        <begin position="864"/>
        <end position="882"/>
    </location>
</feature>
<evidence type="ECO:0000256" key="8">
    <source>
        <dbReference type="SAM" id="MobiDB-lite"/>
    </source>
</evidence>
<proteinExistence type="predicted"/>
<feature type="transmembrane region" description="Helical" evidence="9">
    <location>
        <begin position="463"/>
        <end position="486"/>
    </location>
</feature>
<dbReference type="Gene3D" id="3.30.70.1440">
    <property type="entry name" value="Multidrug efflux transporter AcrB pore domain"/>
    <property type="match status" value="1"/>
</dbReference>
<accession>A0A640WBV9</accession>
<feature type="transmembrane region" description="Helical" evidence="9">
    <location>
        <begin position="431"/>
        <end position="451"/>
    </location>
</feature>
<name>A0A640WBV9_9GAMM</name>
<dbReference type="AlphaFoldDB" id="A0A640WBV9"/>
<dbReference type="Gene3D" id="3.30.70.1320">
    <property type="entry name" value="Multidrug efflux transporter AcrB pore domain like"/>
    <property type="match status" value="1"/>
</dbReference>
<reference evidence="10 11" key="1">
    <citation type="submission" date="2019-08" db="EMBL/GenBank/DDBJ databases">
        <title>Bioinformatics analysis of the strain L3 and L5.</title>
        <authorList>
            <person name="Li X."/>
        </authorList>
    </citation>
    <scope>NUCLEOTIDE SEQUENCE [LARGE SCALE GENOMIC DNA]</scope>
    <source>
        <strain evidence="10 11">L3</strain>
    </source>
</reference>
<dbReference type="RefSeq" id="WP_149436390.1">
    <property type="nucleotide sequence ID" value="NZ_VTPX01000009.1"/>
</dbReference>
<gene>
    <name evidence="10" type="ORF">F0A16_15910</name>
</gene>
<evidence type="ECO:0000256" key="4">
    <source>
        <dbReference type="ARBA" id="ARBA00022519"/>
    </source>
</evidence>
<evidence type="ECO:0000256" key="9">
    <source>
        <dbReference type="SAM" id="Phobius"/>
    </source>
</evidence>
<evidence type="ECO:0000256" key="1">
    <source>
        <dbReference type="ARBA" id="ARBA00004429"/>
    </source>
</evidence>
<dbReference type="PANTHER" id="PTHR32063:SF21">
    <property type="entry name" value="MULTIDRUG RESISTANCE PROTEIN MDTB"/>
    <property type="match status" value="1"/>
</dbReference>
<evidence type="ECO:0000256" key="6">
    <source>
        <dbReference type="ARBA" id="ARBA00022989"/>
    </source>
</evidence>
<dbReference type="EMBL" id="VTPX01000009">
    <property type="protein sequence ID" value="KAA0016979.1"/>
    <property type="molecule type" value="Genomic_DNA"/>
</dbReference>
<dbReference type="PRINTS" id="PR00702">
    <property type="entry name" value="ACRIFLAVINRP"/>
</dbReference>
<feature type="region of interest" description="Disordered" evidence="8">
    <location>
        <begin position="1030"/>
        <end position="1059"/>
    </location>
</feature>
<feature type="transmembrane region" description="Helical" evidence="9">
    <location>
        <begin position="965"/>
        <end position="987"/>
    </location>
</feature>
<keyword evidence="4" id="KW-0997">Cell inner membrane</keyword>
<keyword evidence="6 9" id="KW-1133">Transmembrane helix</keyword>
<dbReference type="Pfam" id="PF00873">
    <property type="entry name" value="ACR_tran"/>
    <property type="match status" value="1"/>
</dbReference>
<protein>
    <submittedName>
        <fullName evidence="10">MMPL family transporter</fullName>
    </submittedName>
</protein>
<sequence length="1059" mass="113518">MNPSRLFILRPIATSLVMLAILIAGAMAYRLLTISSLPEVDFPTIQVTTLYPGAGPDVMLSHVTSPLEDELGEISGLEDMSSTSTGGASLITLRFSLDSDLGVAEQEVQAALSQAETLLPDDLPRPPSYSKVNPADTPIMTLAVSSDTLPLTKVYDLVDTRMAQKIAQITGVGQVKLAGGHQPAVRITVDSRQLAAYGLDLAAVRSAVDAANVNRAKGTLYGPYRAYSIDANDQLLSASGYRDLILKNDGGSVLRLSDVAKVEDGSENAYLSAWADREGAVLIDVLRQPGANVVGVADSIKRSLPALENTLPANVDVRILTDRTTTIRAAVEDVQFELMLAIGLVVMVTFLFLRNLPATLIPSLAVPLSLVGTFGAMYLAGFSLNNLTLMALTIATGFVIDDAIVVLENITRYVEKGEKPLAAALKGSRQIAFTILSLTVSLLAVLIPLVFMSGVVGVLFREFALTLAISILISAFVSLTLTPMLCARWLKQRPEAAGSGGEEMDDEAMVRSRQGLFGRLTRGYEHALNWVLGHQTLTLLVAVATLGVTALLFIATPKGLFPVQDTGVIRGITTATQSTSFDAMSARQQRLVDRLLKDPAVESISSSVGIDGTNTTLNSGRLSINLKPLGERGDLDGVMARLRNESRDIPGLTLSLQPVQDLTLEDTISRYPYQFALIQGDRAALNDDAAKLLAVLERSPAIASVSSDVQNEGRKLEVTIDRDRAGRLGISVADIDDALYDAFGQRLISTIFTQASQYRVVLAANATDSDGPQALSRLYVANDDDELVPLSTLVTLTERTTPLSLQRQNQFPSALMSFAVADGHSLSEAFEAVNRAAADTLSDQTTLTYRGSALAYTDSTGDTLWLILAAIVTMYIVLGVLYESYIHPLTILSTLPSAAIGALLALQIGGYSLGLVAVIGIILLIGIVKKNAIMMIDFALEAQRERGMSAEKAIHTAALLRFRPIMMTTFAALLGAMPLMFASGYGAELRQPLGVTMVGGLLFSQLLTLFTTPVIYLFFDRLAVRFGRTRRHDDEHDERDAPGRDEASRDGETPDGASP</sequence>
<comment type="caution">
    <text evidence="10">The sequence shown here is derived from an EMBL/GenBank/DDBJ whole genome shotgun (WGS) entry which is preliminary data.</text>
</comment>
<evidence type="ECO:0000313" key="10">
    <source>
        <dbReference type="EMBL" id="KAA0016979.1"/>
    </source>
</evidence>
<keyword evidence="11" id="KW-1185">Reference proteome</keyword>
<dbReference type="FunFam" id="1.20.1640.10:FF:000001">
    <property type="entry name" value="Efflux pump membrane transporter"/>
    <property type="match status" value="1"/>
</dbReference>
<organism evidence="10 11">
    <name type="scientific">Salinicola corii</name>
    <dbReference type="NCBI Taxonomy" id="2606937"/>
    <lineage>
        <taxon>Bacteria</taxon>
        <taxon>Pseudomonadati</taxon>
        <taxon>Pseudomonadota</taxon>
        <taxon>Gammaproteobacteria</taxon>
        <taxon>Oceanospirillales</taxon>
        <taxon>Halomonadaceae</taxon>
        <taxon>Salinicola</taxon>
    </lineage>
</organism>
<dbReference type="Gene3D" id="3.30.70.1430">
    <property type="entry name" value="Multidrug efflux transporter AcrB pore domain"/>
    <property type="match status" value="2"/>
</dbReference>
<feature type="transmembrane region" description="Helical" evidence="9">
    <location>
        <begin position="911"/>
        <end position="928"/>
    </location>
</feature>
<evidence type="ECO:0000313" key="11">
    <source>
        <dbReference type="Proteomes" id="UP000466024"/>
    </source>
</evidence>